<protein>
    <recommendedName>
        <fullName evidence="1">DUF6998 domain-containing protein</fullName>
    </recommendedName>
</protein>
<dbReference type="Pfam" id="PF22522">
    <property type="entry name" value="DUF6998"/>
    <property type="match status" value="1"/>
</dbReference>
<organism evidence="2 3">
    <name type="scientific">Pseudomonas alliivorans</name>
    <dbReference type="NCBI Taxonomy" id="2810613"/>
    <lineage>
        <taxon>Bacteria</taxon>
        <taxon>Pseudomonadati</taxon>
        <taxon>Pseudomonadota</taxon>
        <taxon>Gammaproteobacteria</taxon>
        <taxon>Pseudomonadales</taxon>
        <taxon>Pseudomonadaceae</taxon>
        <taxon>Pseudomonas</taxon>
    </lineage>
</organism>
<name>A0ABS4BZH1_9PSED</name>
<accession>A0ABS4BZH1</accession>
<evidence type="ECO:0000313" key="3">
    <source>
        <dbReference type="Proteomes" id="UP000673197"/>
    </source>
</evidence>
<evidence type="ECO:0000259" key="1">
    <source>
        <dbReference type="Pfam" id="PF22522"/>
    </source>
</evidence>
<dbReference type="EMBL" id="JAFFZW010000001">
    <property type="protein sequence ID" value="MBP0943797.1"/>
    <property type="molecule type" value="Genomic_DNA"/>
</dbReference>
<gene>
    <name evidence="2" type="ORF">JTJ32_00405</name>
</gene>
<reference evidence="2 3" key="1">
    <citation type="journal article" date="2022" name="Syst. Appl. Microbiol.">
        <title>Pseudomonas alliivorans sp. nov., a plant-pathogenic bacterium isolated from onion foliage in Georgia, USA.</title>
        <authorList>
            <person name="Zhao M."/>
            <person name="Tyson C."/>
            <person name="Chen H.C."/>
            <person name="Paudel S."/>
            <person name="Gitaitis R."/>
            <person name="Kvitko B."/>
            <person name="Dutta B."/>
        </authorList>
    </citation>
    <scope>NUCLEOTIDE SEQUENCE [LARGE SCALE GENOMIC DNA]</scope>
    <source>
        <strain evidence="2 3">20GA0068</strain>
    </source>
</reference>
<dbReference type="InterPro" id="IPR054267">
    <property type="entry name" value="DUF6998"/>
</dbReference>
<comment type="caution">
    <text evidence="2">The sequence shown here is derived from an EMBL/GenBank/DDBJ whole genome shotgun (WGS) entry which is preliminary data.</text>
</comment>
<feature type="domain" description="DUF6998" evidence="1">
    <location>
        <begin position="19"/>
        <end position="158"/>
    </location>
</feature>
<keyword evidence="3" id="KW-1185">Reference proteome</keyword>
<proteinExistence type="predicted"/>
<evidence type="ECO:0000313" key="2">
    <source>
        <dbReference type="EMBL" id="MBP0943797.1"/>
    </source>
</evidence>
<sequence length="174" mass="18992">MQDMDARQIEFQLPEVIVDLWKARQALAAHYVSTGLKFTLDGRLVGDIAEALALEHFDLLIPQKRTGGVDALTRAGKTVQVKATGNARSGPAFTPGKGFADYLLFFRIDFESNTAMVAYNGPEAPVRSLLPENGWNGTKALSLAAIQRLALEVNPRDQLPLKAHASLSNTDMTR</sequence>
<dbReference type="Proteomes" id="UP000673197">
    <property type="component" value="Unassembled WGS sequence"/>
</dbReference>